<evidence type="ECO:0000256" key="6">
    <source>
        <dbReference type="SAM" id="Phobius"/>
    </source>
</evidence>
<evidence type="ECO:0000256" key="1">
    <source>
        <dbReference type="ARBA" id="ARBA00004370"/>
    </source>
</evidence>
<dbReference type="InterPro" id="IPR050307">
    <property type="entry name" value="Sterol_Desaturase_Related"/>
</dbReference>
<dbReference type="GO" id="GO:0005506">
    <property type="term" value="F:iron ion binding"/>
    <property type="evidence" value="ECO:0007669"/>
    <property type="project" value="InterPro"/>
</dbReference>
<organism evidence="8 9">
    <name type="scientific">Pycnococcus provasolii</name>
    <dbReference type="NCBI Taxonomy" id="41880"/>
    <lineage>
        <taxon>Eukaryota</taxon>
        <taxon>Viridiplantae</taxon>
        <taxon>Chlorophyta</taxon>
        <taxon>Pseudoscourfieldiophyceae</taxon>
        <taxon>Pseudoscourfieldiales</taxon>
        <taxon>Pycnococcaceae</taxon>
        <taxon>Pycnococcus</taxon>
    </lineage>
</organism>
<dbReference type="OrthoDB" id="1658724at2759"/>
<keyword evidence="9" id="KW-1185">Reference proteome</keyword>
<sequence>MSTPPDLNLLLYYCTVYHISTSEVILSCLRCVSRDSSALGCSPRHSSLSLGGTTSRKTHVVMSVTLASASMRSAKLVAKDMVVGTLLACAVAPAIRAAADVGAHVYGLSDRAMWVILMCANHLVCNLLFAMPFIVCDTFGWMQKFKMHRKKAEVPSDSLMRRLWAETALGQFVTSPIAAWVLYPLTKKLGAADIAAPLPASLWDIAVVMAAAHLFNDVGFYSTHRLLHASPFLYRTIHKKHHSWKGTVAPAAEYAHPLETIISNQFPTLGGAIFLGAHPVLLCAWVAIRLQRTYEAHSGYCLRGTPLLDFLNVLGIVDSEEAVVHDFHHTVNTGCYGLQLLDYTLGTMTSFEQGGGEAGYLRKHGHFTASSTGKM</sequence>
<protein>
    <recommendedName>
        <fullName evidence="7">Fatty acid hydroxylase domain-containing protein</fullName>
    </recommendedName>
</protein>
<evidence type="ECO:0000256" key="4">
    <source>
        <dbReference type="ARBA" id="ARBA00022989"/>
    </source>
</evidence>
<feature type="transmembrane region" description="Helical" evidence="6">
    <location>
        <begin position="266"/>
        <end position="288"/>
    </location>
</feature>
<dbReference type="GO" id="GO:0016491">
    <property type="term" value="F:oxidoreductase activity"/>
    <property type="evidence" value="ECO:0007669"/>
    <property type="project" value="InterPro"/>
</dbReference>
<feature type="transmembrane region" description="Helical" evidence="6">
    <location>
        <begin position="111"/>
        <end position="142"/>
    </location>
</feature>
<dbReference type="GO" id="GO:0016020">
    <property type="term" value="C:membrane"/>
    <property type="evidence" value="ECO:0007669"/>
    <property type="project" value="UniProtKB-SubCell"/>
</dbReference>
<evidence type="ECO:0000256" key="2">
    <source>
        <dbReference type="ARBA" id="ARBA00009324"/>
    </source>
</evidence>
<evidence type="ECO:0000313" key="9">
    <source>
        <dbReference type="Proteomes" id="UP000660262"/>
    </source>
</evidence>
<gene>
    <name evidence="8" type="ORF">PPROV_000681100</name>
</gene>
<evidence type="ECO:0000256" key="3">
    <source>
        <dbReference type="ARBA" id="ARBA00022692"/>
    </source>
</evidence>
<dbReference type="InterPro" id="IPR006694">
    <property type="entry name" value="Fatty_acid_hydroxylase"/>
</dbReference>
<dbReference type="Pfam" id="PF04116">
    <property type="entry name" value="FA_hydroxylase"/>
    <property type="match status" value="1"/>
</dbReference>
<dbReference type="GO" id="GO:0008610">
    <property type="term" value="P:lipid biosynthetic process"/>
    <property type="evidence" value="ECO:0007669"/>
    <property type="project" value="InterPro"/>
</dbReference>
<dbReference type="Proteomes" id="UP000660262">
    <property type="component" value="Unassembled WGS sequence"/>
</dbReference>
<dbReference type="AlphaFoldDB" id="A0A830HSV4"/>
<name>A0A830HSV4_9CHLO</name>
<evidence type="ECO:0000313" key="8">
    <source>
        <dbReference type="EMBL" id="GHP08069.1"/>
    </source>
</evidence>
<comment type="similarity">
    <text evidence="2">Belongs to the sterol desaturase family.</text>
</comment>
<feature type="transmembrane region" description="Helical" evidence="6">
    <location>
        <begin position="81"/>
        <end position="99"/>
    </location>
</feature>
<accession>A0A830HSV4</accession>
<keyword evidence="4 6" id="KW-1133">Transmembrane helix</keyword>
<keyword evidence="3 6" id="KW-0812">Transmembrane</keyword>
<comment type="caution">
    <text evidence="8">The sequence shown here is derived from an EMBL/GenBank/DDBJ whole genome shotgun (WGS) entry which is preliminary data.</text>
</comment>
<dbReference type="EMBL" id="BNJQ01000019">
    <property type="protein sequence ID" value="GHP08069.1"/>
    <property type="molecule type" value="Genomic_DNA"/>
</dbReference>
<keyword evidence="5 6" id="KW-0472">Membrane</keyword>
<evidence type="ECO:0000256" key="5">
    <source>
        <dbReference type="ARBA" id="ARBA00023136"/>
    </source>
</evidence>
<feature type="domain" description="Fatty acid hydroxylase" evidence="7">
    <location>
        <begin position="210"/>
        <end position="347"/>
    </location>
</feature>
<dbReference type="PANTHER" id="PTHR11863">
    <property type="entry name" value="STEROL DESATURASE"/>
    <property type="match status" value="1"/>
</dbReference>
<evidence type="ECO:0000259" key="7">
    <source>
        <dbReference type="Pfam" id="PF04116"/>
    </source>
</evidence>
<reference evidence="8" key="1">
    <citation type="submission" date="2020-10" db="EMBL/GenBank/DDBJ databases">
        <title>Unveiling of a novel bifunctional photoreceptor, Dualchrome1, isolated from a cosmopolitan green alga.</title>
        <authorList>
            <person name="Suzuki S."/>
            <person name="Kawachi M."/>
        </authorList>
    </citation>
    <scope>NUCLEOTIDE SEQUENCE</scope>
    <source>
        <strain evidence="8">NIES 2893</strain>
    </source>
</reference>
<comment type="subcellular location">
    <subcellularLocation>
        <location evidence="1">Membrane</location>
    </subcellularLocation>
</comment>
<proteinExistence type="inferred from homology"/>